<protein>
    <submittedName>
        <fullName evidence="3">Uncharacterized protein</fullName>
    </submittedName>
</protein>
<name>A0A8S5M237_9CAUD</name>
<evidence type="ECO:0000256" key="2">
    <source>
        <dbReference type="SAM" id="MobiDB-lite"/>
    </source>
</evidence>
<evidence type="ECO:0000256" key="1">
    <source>
        <dbReference type="SAM" id="Coils"/>
    </source>
</evidence>
<proteinExistence type="predicted"/>
<evidence type="ECO:0000313" key="3">
    <source>
        <dbReference type="EMBL" id="DAD76300.1"/>
    </source>
</evidence>
<feature type="compositionally biased region" description="Basic and acidic residues" evidence="2">
    <location>
        <begin position="21"/>
        <end position="56"/>
    </location>
</feature>
<feature type="region of interest" description="Disordered" evidence="2">
    <location>
        <begin position="152"/>
        <end position="185"/>
    </location>
</feature>
<keyword evidence="1" id="KW-0175">Coiled coil</keyword>
<dbReference type="EMBL" id="BK014798">
    <property type="protein sequence ID" value="DAD76300.1"/>
    <property type="molecule type" value="Genomic_DNA"/>
</dbReference>
<organism evidence="3">
    <name type="scientific">Siphoviridae sp. cttDR14</name>
    <dbReference type="NCBI Taxonomy" id="2826490"/>
    <lineage>
        <taxon>Viruses</taxon>
        <taxon>Duplodnaviria</taxon>
        <taxon>Heunggongvirae</taxon>
        <taxon>Uroviricota</taxon>
        <taxon>Caudoviricetes</taxon>
    </lineage>
</organism>
<reference evidence="3" key="1">
    <citation type="journal article" date="2021" name="Proc. Natl. Acad. Sci. U.S.A.">
        <title>A Catalog of Tens of Thousands of Viruses from Human Metagenomes Reveals Hidden Associations with Chronic Diseases.</title>
        <authorList>
            <person name="Tisza M.J."/>
            <person name="Buck C.B."/>
        </authorList>
    </citation>
    <scope>NUCLEOTIDE SEQUENCE</scope>
    <source>
        <strain evidence="3">CttDR14</strain>
    </source>
</reference>
<feature type="coiled-coil region" evidence="1">
    <location>
        <begin position="121"/>
        <end position="151"/>
    </location>
</feature>
<accession>A0A8S5M237</accession>
<feature type="compositionally biased region" description="Basic and acidic residues" evidence="2">
    <location>
        <begin position="152"/>
        <end position="169"/>
    </location>
</feature>
<feature type="region of interest" description="Disordered" evidence="2">
    <location>
        <begin position="21"/>
        <end position="120"/>
    </location>
</feature>
<sequence length="185" mass="21060">MALFGKKLSAIEELKRAYEKLSDEEKEAFKKSLTPEETTEETKTEEEVKEETKPGEEATEEVEQAATEENSETKNAETTEATDEESSEVETTEEQKEEVPAPTEVTEEISDEQADNRDEVIQGLTDRVNALEEALKGFEELKALMEEYNAKNAERFGYKGKSDTEKKSFQDMTTEELAERQKIKI</sequence>
<feature type="compositionally biased region" description="Acidic residues" evidence="2">
    <location>
        <begin position="80"/>
        <end position="92"/>
    </location>
</feature>